<comment type="caution">
    <text evidence="1">The sequence shown here is derived from an EMBL/GenBank/DDBJ whole genome shotgun (WGS) entry which is preliminary data.</text>
</comment>
<reference evidence="1 2" key="1">
    <citation type="journal article" date="2014" name="Agronomy (Basel)">
        <title>A Draft Genome Sequence for Ensete ventricosum, the Drought-Tolerant Tree Against Hunger.</title>
        <authorList>
            <person name="Harrison J."/>
            <person name="Moore K.A."/>
            <person name="Paszkiewicz K."/>
            <person name="Jones T."/>
            <person name="Grant M."/>
            <person name="Ambacheew D."/>
            <person name="Muzemil S."/>
            <person name="Studholme D.J."/>
        </authorList>
    </citation>
    <scope>NUCLEOTIDE SEQUENCE [LARGE SCALE GENOMIC DNA]</scope>
</reference>
<dbReference type="Proteomes" id="UP000287651">
    <property type="component" value="Unassembled WGS sequence"/>
</dbReference>
<name>A0A426Y5F1_ENSVE</name>
<organism evidence="1 2">
    <name type="scientific">Ensete ventricosum</name>
    <name type="common">Abyssinian banana</name>
    <name type="synonym">Musa ensete</name>
    <dbReference type="NCBI Taxonomy" id="4639"/>
    <lineage>
        <taxon>Eukaryota</taxon>
        <taxon>Viridiplantae</taxon>
        <taxon>Streptophyta</taxon>
        <taxon>Embryophyta</taxon>
        <taxon>Tracheophyta</taxon>
        <taxon>Spermatophyta</taxon>
        <taxon>Magnoliopsida</taxon>
        <taxon>Liliopsida</taxon>
        <taxon>Zingiberales</taxon>
        <taxon>Musaceae</taxon>
        <taxon>Ensete</taxon>
    </lineage>
</organism>
<sequence length="205" mass="22762">MAVFTCMRSSLDAVVAYTTCLALSVVTTTALSVVVAAALSCSSRTLTLTLILTPSPAPIPSRSPNLVNQMTDGGESPMNSDSVGSESTKSKCFKKTKTTTVAVREASPEVDLAETEDSYGENVLEFDASRLGFPRSFLGDLRSFRLFVVSPPMTDDLWKIFYEQHFGVESANTEINRMKQKKVVFKWRLLYEVLHHFTKICCYYK</sequence>
<dbReference type="EMBL" id="AMZH03014817">
    <property type="protein sequence ID" value="RRT46995.1"/>
    <property type="molecule type" value="Genomic_DNA"/>
</dbReference>
<evidence type="ECO:0000313" key="1">
    <source>
        <dbReference type="EMBL" id="RRT46995.1"/>
    </source>
</evidence>
<dbReference type="AlphaFoldDB" id="A0A426Y5F1"/>
<gene>
    <name evidence="1" type="ORF">B296_00017277</name>
</gene>
<dbReference type="PANTHER" id="PTHR47543">
    <property type="entry name" value="OS08G0169600 PROTEIN"/>
    <property type="match status" value="1"/>
</dbReference>
<protein>
    <submittedName>
        <fullName evidence="1">Uncharacterized protein</fullName>
    </submittedName>
</protein>
<accession>A0A426Y5F1</accession>
<dbReference type="PANTHER" id="PTHR47543:SF2">
    <property type="entry name" value="RNA POLYMERASE II TRANSCRIPTION FACTOR SIII SUBUNIT A"/>
    <property type="match status" value="1"/>
</dbReference>
<evidence type="ECO:0000313" key="2">
    <source>
        <dbReference type="Proteomes" id="UP000287651"/>
    </source>
</evidence>
<proteinExistence type="predicted"/>